<protein>
    <submittedName>
        <fullName evidence="2">Uncharacterized protein</fullName>
    </submittedName>
</protein>
<keyword evidence="1" id="KW-0812">Transmembrane</keyword>
<keyword evidence="3" id="KW-1185">Reference proteome</keyword>
<evidence type="ECO:0000313" key="2">
    <source>
        <dbReference type="EMBL" id="TWS29601.1"/>
    </source>
</evidence>
<reference evidence="2 3" key="1">
    <citation type="submission" date="2019-06" db="EMBL/GenBank/DDBJ databases">
        <title>Tsukamurella conjunctivitidis sp. nov., Tsukamurella assacharolytica sp. nov. and Tsukamurella sputae sp. nov. isolated from patients with conjunctivitis, bacteraemia (lymphoma) and respiratory infection (sputum) in Hong Kong.</title>
        <authorList>
            <person name="Teng J.L.L."/>
            <person name="Lee H.H."/>
            <person name="Fong J.Y.H."/>
            <person name="Fok K.M.N."/>
            <person name="Lau S.K.P."/>
            <person name="Woo P.C.Y."/>
        </authorList>
    </citation>
    <scope>NUCLEOTIDE SEQUENCE [LARGE SCALE GENOMIC DNA]</scope>
    <source>
        <strain evidence="2 3">HKU72</strain>
    </source>
</reference>
<organism evidence="2 3">
    <name type="scientific">Tsukamurella conjunctivitidis</name>
    <dbReference type="NCBI Taxonomy" id="2592068"/>
    <lineage>
        <taxon>Bacteria</taxon>
        <taxon>Bacillati</taxon>
        <taxon>Actinomycetota</taxon>
        <taxon>Actinomycetes</taxon>
        <taxon>Mycobacteriales</taxon>
        <taxon>Tsukamurellaceae</taxon>
        <taxon>Tsukamurella</taxon>
    </lineage>
</organism>
<feature type="transmembrane region" description="Helical" evidence="1">
    <location>
        <begin position="28"/>
        <end position="54"/>
    </location>
</feature>
<keyword evidence="1" id="KW-0472">Membrane</keyword>
<accession>A0A5C5S5P1</accession>
<gene>
    <name evidence="2" type="ORF">FK530_08770</name>
</gene>
<name>A0A5C5S5P1_9ACTN</name>
<feature type="transmembrane region" description="Helical" evidence="1">
    <location>
        <begin position="74"/>
        <end position="94"/>
    </location>
</feature>
<evidence type="ECO:0000313" key="3">
    <source>
        <dbReference type="Proteomes" id="UP000319375"/>
    </source>
</evidence>
<dbReference type="OrthoDB" id="4774272at2"/>
<evidence type="ECO:0000256" key="1">
    <source>
        <dbReference type="SAM" id="Phobius"/>
    </source>
</evidence>
<proteinExistence type="predicted"/>
<dbReference type="EMBL" id="VIGX01000003">
    <property type="protein sequence ID" value="TWS29601.1"/>
    <property type="molecule type" value="Genomic_DNA"/>
</dbReference>
<comment type="caution">
    <text evidence="2">The sequence shown here is derived from an EMBL/GenBank/DDBJ whole genome shotgun (WGS) entry which is preliminary data.</text>
</comment>
<dbReference type="AlphaFoldDB" id="A0A5C5S5P1"/>
<dbReference type="RefSeq" id="WP_146486629.1">
    <property type="nucleotide sequence ID" value="NZ_VIGX01000003.1"/>
</dbReference>
<keyword evidence="1" id="KW-1133">Transmembrane helix</keyword>
<dbReference type="Proteomes" id="UP000319375">
    <property type="component" value="Unassembled WGS sequence"/>
</dbReference>
<feature type="transmembrane region" description="Helical" evidence="1">
    <location>
        <begin position="101"/>
        <end position="124"/>
    </location>
</feature>
<sequence length="130" mass="13382">MSDPIALPTLFTTEPAPRRERSATADTAAGVALWIILLSAAFCTATFACLYAMAADGCPIDGPCAAADAAGRAIATQWAGVTAIVVATAVATGIQARRNRYWFYWPLAGIGLVALCTLVTVSMADAAMAL</sequence>